<organism evidence="4 5">
    <name type="scientific">Strigomonas culicis</name>
    <dbReference type="NCBI Taxonomy" id="28005"/>
    <lineage>
        <taxon>Eukaryota</taxon>
        <taxon>Discoba</taxon>
        <taxon>Euglenozoa</taxon>
        <taxon>Kinetoplastea</taxon>
        <taxon>Metakinetoplastina</taxon>
        <taxon>Trypanosomatida</taxon>
        <taxon>Trypanosomatidae</taxon>
        <taxon>Strigomonadinae</taxon>
        <taxon>Strigomonas</taxon>
    </lineage>
</organism>
<evidence type="ECO:0000256" key="2">
    <source>
        <dbReference type="SAM" id="Phobius"/>
    </source>
</evidence>
<keyword evidence="2" id="KW-0472">Membrane</keyword>
<gene>
    <name evidence="4" type="ORF">STCU_00719</name>
    <name evidence="3" type="ORF">STCU_04660</name>
</gene>
<reference evidence="4 5" key="1">
    <citation type="journal article" date="2013" name="PLoS ONE">
        <title>Predicting the Proteins of Angomonas deanei, Strigomonas culicis and Their Respective Endosymbionts Reveals New Aspects of the Trypanosomatidae Family.</title>
        <authorList>
            <person name="Motta M.C."/>
            <person name="Martins A.C."/>
            <person name="de Souza S.S."/>
            <person name="Catta-Preta C.M."/>
            <person name="Silva R."/>
            <person name="Klein C.C."/>
            <person name="de Almeida L.G."/>
            <person name="de Lima Cunha O."/>
            <person name="Ciapina L.P."/>
            <person name="Brocchi M."/>
            <person name="Colabardini A.C."/>
            <person name="de Araujo Lima B."/>
            <person name="Machado C.R."/>
            <person name="de Almeida Soares C.M."/>
            <person name="Probst C.M."/>
            <person name="de Menezes C.B."/>
            <person name="Thompson C.E."/>
            <person name="Bartholomeu D.C."/>
            <person name="Gradia D.F."/>
            <person name="Pavoni D.P."/>
            <person name="Grisard E.C."/>
            <person name="Fantinatti-Garboggini F."/>
            <person name="Marchini F.K."/>
            <person name="Rodrigues-Luiz G.F."/>
            <person name="Wagner G."/>
            <person name="Goldman G.H."/>
            <person name="Fietto J.L."/>
            <person name="Elias M.C."/>
            <person name="Goldman M.H."/>
            <person name="Sagot M.F."/>
            <person name="Pereira M."/>
            <person name="Stoco P.H."/>
            <person name="de Mendonca-Neto R.P."/>
            <person name="Teixeira S.M."/>
            <person name="Maciel T.E."/>
            <person name="de Oliveira Mendes T.A."/>
            <person name="Urmenyi T.P."/>
            <person name="de Souza W."/>
            <person name="Schenkman S."/>
            <person name="de Vasconcelos A.T."/>
        </authorList>
    </citation>
    <scope>NUCLEOTIDE SEQUENCE [LARGE SCALE GENOMIC DNA]</scope>
</reference>
<feature type="transmembrane region" description="Helical" evidence="2">
    <location>
        <begin position="205"/>
        <end position="224"/>
    </location>
</feature>
<protein>
    <submittedName>
        <fullName evidence="4">Uncharacterized protein</fullName>
    </submittedName>
</protein>
<accession>S9UZB6</accession>
<keyword evidence="2" id="KW-0812">Transmembrane</keyword>
<feature type="compositionally biased region" description="Basic and acidic residues" evidence="1">
    <location>
        <begin position="446"/>
        <end position="460"/>
    </location>
</feature>
<sequence length="460" mass="49663">MLAPTAIRRIGLLSTLLANGALYAAHLAQLSQPYAVLVLAGGVYRAALTLPLSLYGDLCVARAAAALPELHEAHAAYTAITEHPRAIVWEKKVAAQKLTNDRARIFRAHRINNVKLFLPHALAGGGALYCLGLPAQQVADFLTREAGLAIVSPLAVTVALPHAVCLDPTLGIAVGLTCYNTLRHLRSRRGFNDGMDRILRRVQRGVVAACGAALLAAALPAGGAPLLPPYLAPVWLGMAGTTLVVGELAHRTGPGRALCRLPPRPASHGRYGPVSTAEGHDYRLAFTGTDRAEKHDMWCAQKRALDYECDIRLQRILRRVGLFDDLEELDYEADKLRRKREVAAARRLARGNEARVVDAETAEVESIGSYDPVARRAAARQAAWSRQPAEADAGPSAEEMAFQYLDAYQEQQQERRHARQAARAAALGMASPTADLDGSYQTQTQAERHADADAEGQEKG</sequence>
<comment type="caution">
    <text evidence="4">The sequence shown here is derived from an EMBL/GenBank/DDBJ whole genome shotgun (WGS) entry which is preliminary data.</text>
</comment>
<proteinExistence type="predicted"/>
<evidence type="ECO:0000313" key="4">
    <source>
        <dbReference type="EMBL" id="EPY36172.1"/>
    </source>
</evidence>
<feature type="region of interest" description="Disordered" evidence="1">
    <location>
        <begin position="410"/>
        <end position="460"/>
    </location>
</feature>
<keyword evidence="5" id="KW-1185">Reference proteome</keyword>
<name>S9UZB6_9TRYP</name>
<evidence type="ECO:0000313" key="3">
    <source>
        <dbReference type="EMBL" id="EPY29229.1"/>
    </source>
</evidence>
<dbReference type="EMBL" id="ATMH01004660">
    <property type="protein sequence ID" value="EPY29229.1"/>
    <property type="molecule type" value="Genomic_DNA"/>
</dbReference>
<feature type="transmembrane region" description="Helical" evidence="2">
    <location>
        <begin position="34"/>
        <end position="55"/>
    </location>
</feature>
<reference evidence="4" key="2">
    <citation type="submission" date="2013-03" db="EMBL/GenBank/DDBJ databases">
        <authorList>
            <person name="Motta M.C.M."/>
            <person name="Martins A.C.A."/>
            <person name="Preta C.M.C.C."/>
            <person name="Silva R."/>
            <person name="de Souza S.S."/>
            <person name="Klein C.C."/>
            <person name="de Almeida L.G.P."/>
            <person name="Cunha O.L."/>
            <person name="Colabardini A.C."/>
            <person name="Lima B.A."/>
            <person name="Machado C.R."/>
            <person name="Soares C.M.A."/>
            <person name="de Menezes C.B.A."/>
            <person name="Bartolomeu D.C."/>
            <person name="Grisard E.C."/>
            <person name="Fantinatti-Garboggini F."/>
            <person name="Rodrigues-Luiz G.F."/>
            <person name="Wagner G."/>
            <person name="Goldman G.H."/>
            <person name="Fietto J.L.R."/>
            <person name="Ciapina L.P."/>
            <person name="Brocchi M."/>
            <person name="Elias M.C."/>
            <person name="Goldman M.H.S."/>
            <person name="Sagot M.-F."/>
            <person name="Pereira M."/>
            <person name="Stoco P.H."/>
            <person name="Teixeira S.M.R."/>
            <person name="de Mendonca-Neto R.P."/>
            <person name="Maciel T.E.F."/>
            <person name="Mendes T.A.O."/>
            <person name="Urmenyi T.P."/>
            <person name="Teixeira M.M.G."/>
            <person name="de Camargo E.F.P."/>
            <person name="de Sousa W."/>
            <person name="Schenkman S."/>
            <person name="de Vasconcelos A.T.R."/>
        </authorList>
    </citation>
    <scope>NUCLEOTIDE SEQUENCE</scope>
</reference>
<evidence type="ECO:0000256" key="1">
    <source>
        <dbReference type="SAM" id="MobiDB-lite"/>
    </source>
</evidence>
<dbReference type="EMBL" id="ATMH01000719">
    <property type="protein sequence ID" value="EPY36172.1"/>
    <property type="molecule type" value="Genomic_DNA"/>
</dbReference>
<dbReference type="Proteomes" id="UP000015354">
    <property type="component" value="Unassembled WGS sequence"/>
</dbReference>
<evidence type="ECO:0000313" key="5">
    <source>
        <dbReference type="Proteomes" id="UP000015354"/>
    </source>
</evidence>
<keyword evidence="2" id="KW-1133">Transmembrane helix</keyword>
<dbReference type="OrthoDB" id="260937at2759"/>
<dbReference type="AlphaFoldDB" id="S9UZB6"/>